<comment type="caution">
    <text evidence="3">The sequence shown here is derived from an EMBL/GenBank/DDBJ whole genome shotgun (WGS) entry which is preliminary data.</text>
</comment>
<reference evidence="3 4" key="1">
    <citation type="submission" date="2018-01" db="EMBL/GenBank/DDBJ databases">
        <title>Draft genome sequences of six Vibrio diazotrophicus strains isolated from deep-sea sediments of the Baltic Sea.</title>
        <authorList>
            <person name="Castillo D."/>
            <person name="Vandieken V."/>
            <person name="Chiang O."/>
            <person name="Middelboe M."/>
        </authorList>
    </citation>
    <scope>NUCLEOTIDE SEQUENCE [LARGE SCALE GENOMIC DNA]</scope>
    <source>
        <strain evidence="3 4">65.10M</strain>
    </source>
</reference>
<dbReference type="Proteomes" id="UP000236547">
    <property type="component" value="Unassembled WGS sequence"/>
</dbReference>
<name>A0ABX4W483_VIBDI</name>
<dbReference type="CDD" id="cd00397">
    <property type="entry name" value="DNA_BRE_C"/>
    <property type="match status" value="1"/>
</dbReference>
<dbReference type="InterPro" id="IPR011010">
    <property type="entry name" value="DNA_brk_join_enz"/>
</dbReference>
<dbReference type="InterPro" id="IPR013762">
    <property type="entry name" value="Integrase-like_cat_sf"/>
</dbReference>
<evidence type="ECO:0000256" key="1">
    <source>
        <dbReference type="ARBA" id="ARBA00023172"/>
    </source>
</evidence>
<dbReference type="Gene3D" id="1.10.443.10">
    <property type="entry name" value="Intergrase catalytic core"/>
    <property type="match status" value="1"/>
</dbReference>
<keyword evidence="1" id="KW-0233">DNA recombination</keyword>
<keyword evidence="4" id="KW-1185">Reference proteome</keyword>
<sequence length="730" mass="84044">MDIINIKDIINAETSDQDVLKYVDIFELQSLLSSYETKNVPRSTSIFTDKVWEIIDDGANKHVSLYFEDFKNYPTNEDISLPKYKYLIQFLKIHTFHLLNEKHYFGKPHSARTIQGRLGAARTYLIPLLINNDILVINDCSPIAKIRSASSLSGFDIDALVEDILALDMKENSKSHILHGIAGFLKERTEIPYFYRIMHNPFKHVSIRSFLNVDNNDEWDEKSGFQVIPDTEYYWLGQSAINFVHDHSDTILRILNITNSVLQQKIPKDFIRKRRTPSPSEKQRGFNPTDWRLLEIAKRISSDETLTLPKWTKQQQKDWDIPNVTLPRALTSELAYLELHENGFNLDYLYGLFRILFGACAVLILLPTGIRASEFANLSEKRIYQYPNADGIYTYLNGIKKIPSPGKFTNDNEIPIPYETWNAMHVLARLTKPIRGDDPRLFYAPLNRQSVGSAKQIDDDRTVEKWQSVPMFPNSLNSYLNAFATFIRCKVSPTTHQFRKTLANFFISHTVYAPILLCQLFGHKSLAMTLKYLNKSKLIKREIAERVTEKFGDTVAELATAYITDTLAGPMKEVIHKAIESTNRFKGLTEDELALDLRNWILEKMKYEKYMITHTPVSLCCRQKTAQDTPPCHTGNCTKVAKEFPLPADCVGAECQWSLFTFKNAKDISSNLSQYQEVIKSVGIENLQGQYIRNYATNFYETYDPILKQIITLPAKQVEKRMKVIFQSKA</sequence>
<dbReference type="InterPro" id="IPR002104">
    <property type="entry name" value="Integrase_catalytic"/>
</dbReference>
<accession>A0ABX4W483</accession>
<evidence type="ECO:0000259" key="2">
    <source>
        <dbReference type="PROSITE" id="PS51898"/>
    </source>
</evidence>
<organism evidence="3 4">
    <name type="scientific">Vibrio diazotrophicus</name>
    <dbReference type="NCBI Taxonomy" id="685"/>
    <lineage>
        <taxon>Bacteria</taxon>
        <taxon>Pseudomonadati</taxon>
        <taxon>Pseudomonadota</taxon>
        <taxon>Gammaproteobacteria</taxon>
        <taxon>Vibrionales</taxon>
        <taxon>Vibrionaceae</taxon>
        <taxon>Vibrio</taxon>
    </lineage>
</organism>
<feature type="domain" description="Tyr recombinase" evidence="2">
    <location>
        <begin position="325"/>
        <end position="545"/>
    </location>
</feature>
<evidence type="ECO:0000313" key="4">
    <source>
        <dbReference type="Proteomes" id="UP000236547"/>
    </source>
</evidence>
<gene>
    <name evidence="3" type="ORF">C1O25_21465</name>
</gene>
<dbReference type="EMBL" id="POSM01000052">
    <property type="protein sequence ID" value="PNH96539.1"/>
    <property type="molecule type" value="Genomic_DNA"/>
</dbReference>
<dbReference type="SUPFAM" id="SSF56349">
    <property type="entry name" value="DNA breaking-rejoining enzymes"/>
    <property type="match status" value="1"/>
</dbReference>
<dbReference type="PROSITE" id="PS51898">
    <property type="entry name" value="TYR_RECOMBINASE"/>
    <property type="match status" value="1"/>
</dbReference>
<dbReference type="RefSeq" id="WP_102969741.1">
    <property type="nucleotide sequence ID" value="NZ_POSM01000052.1"/>
</dbReference>
<evidence type="ECO:0000313" key="3">
    <source>
        <dbReference type="EMBL" id="PNH96539.1"/>
    </source>
</evidence>
<protein>
    <recommendedName>
        <fullName evidence="2">Tyr recombinase domain-containing protein</fullName>
    </recommendedName>
</protein>
<proteinExistence type="predicted"/>